<evidence type="ECO:0000256" key="6">
    <source>
        <dbReference type="ARBA" id="ARBA00023141"/>
    </source>
</evidence>
<comment type="catalytic activity">
    <reaction evidence="7">
        <text>shikimate + NADP(+) = 3-dehydroshikimate + NADPH + H(+)</text>
        <dbReference type="Rhea" id="RHEA:17737"/>
        <dbReference type="ChEBI" id="CHEBI:15378"/>
        <dbReference type="ChEBI" id="CHEBI:16630"/>
        <dbReference type="ChEBI" id="CHEBI:36208"/>
        <dbReference type="ChEBI" id="CHEBI:57783"/>
        <dbReference type="ChEBI" id="CHEBI:58349"/>
        <dbReference type="EC" id="1.1.1.25"/>
    </reaction>
</comment>
<dbReference type="RefSeq" id="WP_011006682.1">
    <property type="nucleotide sequence ID" value="NC_003361.3"/>
</dbReference>
<name>Q822F6_CHLCV</name>
<dbReference type="KEGG" id="cca:CCA_00727"/>
<gene>
    <name evidence="10" type="primary">aroE</name>
    <name evidence="10" type="ordered locus">CCA_00727</name>
</gene>
<dbReference type="SUPFAM" id="SSF51735">
    <property type="entry name" value="NAD(P)-binding Rossmann-fold domains"/>
    <property type="match status" value="1"/>
</dbReference>
<dbReference type="InterPro" id="IPR036291">
    <property type="entry name" value="NAD(P)-bd_dom_sf"/>
</dbReference>
<dbReference type="GO" id="GO:0050661">
    <property type="term" value="F:NADP binding"/>
    <property type="evidence" value="ECO:0007669"/>
    <property type="project" value="InterPro"/>
</dbReference>
<accession>Q822F6</accession>
<dbReference type="UniPathway" id="UPA00053">
    <property type="reaction ID" value="UER00087"/>
</dbReference>
<dbReference type="OrthoDB" id="9792692at2"/>
<keyword evidence="3" id="KW-0028">Amino-acid biosynthesis</keyword>
<evidence type="ECO:0000256" key="2">
    <source>
        <dbReference type="ARBA" id="ARBA00012962"/>
    </source>
</evidence>
<dbReference type="eggNOG" id="COG0710">
    <property type="taxonomic scope" value="Bacteria"/>
</dbReference>
<evidence type="ECO:0000256" key="1">
    <source>
        <dbReference type="ARBA" id="ARBA00004871"/>
    </source>
</evidence>
<dbReference type="InterPro" id="IPR046346">
    <property type="entry name" value="Aminoacid_DH-like_N_sf"/>
</dbReference>
<dbReference type="GO" id="GO:0003855">
    <property type="term" value="F:3-dehydroquinate dehydratase activity"/>
    <property type="evidence" value="ECO:0007669"/>
    <property type="project" value="InterPro"/>
</dbReference>
<evidence type="ECO:0000256" key="5">
    <source>
        <dbReference type="ARBA" id="ARBA00023002"/>
    </source>
</evidence>
<dbReference type="InterPro" id="IPR006151">
    <property type="entry name" value="Shikm_DH/Glu-tRNA_Rdtase"/>
</dbReference>
<dbReference type="PANTHER" id="PTHR21089">
    <property type="entry name" value="SHIKIMATE DEHYDROGENASE"/>
    <property type="match status" value="1"/>
</dbReference>
<dbReference type="PANTHER" id="PTHR21089:SF1">
    <property type="entry name" value="BIFUNCTIONAL 3-DEHYDROQUINATE DEHYDRATASE_SHIKIMATE DEHYDROGENASE, CHLOROPLASTIC"/>
    <property type="match status" value="1"/>
</dbReference>
<dbReference type="NCBIfam" id="NF006802">
    <property type="entry name" value="PRK09310.1"/>
    <property type="match status" value="1"/>
</dbReference>
<dbReference type="Pfam" id="PF01488">
    <property type="entry name" value="Shikimate_DH"/>
    <property type="match status" value="1"/>
</dbReference>
<dbReference type="InterPro" id="IPR001381">
    <property type="entry name" value="DHquinase_I"/>
</dbReference>
<dbReference type="EC" id="1.1.1.25" evidence="2"/>
<organism evidence="10 11">
    <name type="scientific">Chlamydia caviae (strain ATCC VR-813 / DSM 19441 / 03DC25 / GPIC)</name>
    <name type="common">Chlamydophila caviae</name>
    <dbReference type="NCBI Taxonomy" id="227941"/>
    <lineage>
        <taxon>Bacteria</taxon>
        <taxon>Pseudomonadati</taxon>
        <taxon>Chlamydiota</taxon>
        <taxon>Chlamydiia</taxon>
        <taxon>Chlamydiales</taxon>
        <taxon>Chlamydiaceae</taxon>
        <taxon>Chlamydia/Chlamydophila group</taxon>
        <taxon>Chlamydia</taxon>
    </lineage>
</organism>
<protein>
    <recommendedName>
        <fullName evidence="2">shikimate dehydrogenase (NADP(+))</fullName>
        <ecNumber evidence="2">1.1.1.25</ecNumber>
    </recommendedName>
</protein>
<dbReference type="eggNOG" id="COG0169">
    <property type="taxonomic scope" value="Bacteria"/>
</dbReference>
<dbReference type="Gene3D" id="3.20.20.70">
    <property type="entry name" value="Aldolase class I"/>
    <property type="match status" value="1"/>
</dbReference>
<dbReference type="AlphaFoldDB" id="Q822F6"/>
<dbReference type="Pfam" id="PF08501">
    <property type="entry name" value="Shikimate_dh_N"/>
    <property type="match status" value="1"/>
</dbReference>
<comment type="pathway">
    <text evidence="1">Metabolic intermediate biosynthesis; chorismate biosynthesis; chorismate from D-erythrose 4-phosphate and phosphoenolpyruvate: step 4/7.</text>
</comment>
<evidence type="ECO:0000259" key="9">
    <source>
        <dbReference type="Pfam" id="PF08501"/>
    </source>
</evidence>
<dbReference type="Gene3D" id="3.40.50.720">
    <property type="entry name" value="NAD(P)-binding Rossmann-like Domain"/>
    <property type="match status" value="1"/>
</dbReference>
<dbReference type="InterPro" id="IPR022893">
    <property type="entry name" value="Shikimate_DH_fam"/>
</dbReference>
<dbReference type="CDD" id="cd01065">
    <property type="entry name" value="NAD_bind_Shikimate_DH"/>
    <property type="match status" value="1"/>
</dbReference>
<dbReference type="GO" id="GO:0004764">
    <property type="term" value="F:shikimate 3-dehydrogenase (NADP+) activity"/>
    <property type="evidence" value="ECO:0007669"/>
    <property type="project" value="UniProtKB-EC"/>
</dbReference>
<dbReference type="InterPro" id="IPR013785">
    <property type="entry name" value="Aldolase_TIM"/>
</dbReference>
<dbReference type="GO" id="GO:0009423">
    <property type="term" value="P:chorismate biosynthetic process"/>
    <property type="evidence" value="ECO:0007669"/>
    <property type="project" value="UniProtKB-UniPathway"/>
</dbReference>
<keyword evidence="6" id="KW-0057">Aromatic amino acid biosynthesis</keyword>
<dbReference type="Gene3D" id="3.40.50.10860">
    <property type="entry name" value="Leucine Dehydrogenase, chain A, domain 1"/>
    <property type="match status" value="1"/>
</dbReference>
<reference evidence="10 11" key="1">
    <citation type="journal article" date="2003" name="Nucleic Acids Res.">
        <title>Genome sequence of Chlamydophila caviae (Chlamydia psittaci GPIC): examining the role of niche-specific genes in the evolution of the Chlamydiaceae.</title>
        <authorList>
            <person name="Read T.D."/>
            <person name="Myers G.S.A."/>
            <person name="Brunham R.C."/>
            <person name="Nelson W.C."/>
            <person name="Paulsen I.T."/>
            <person name="Heidelberg J.F."/>
            <person name="Holtzapple E.K."/>
            <person name="Khouri H.M."/>
            <person name="Federova N.B."/>
            <person name="Carty H.A."/>
            <person name="Umayam L.A."/>
            <person name="Haft D.H."/>
            <person name="Peterson J.D."/>
            <person name="Beanan M.J."/>
            <person name="White O."/>
            <person name="Salzberg S.L."/>
            <person name="Hsia R.-C."/>
            <person name="McClarty G."/>
            <person name="Rank R.G."/>
            <person name="Bavoil P.M."/>
            <person name="Fraser C.M."/>
        </authorList>
    </citation>
    <scope>NUCLEOTIDE SEQUENCE [LARGE SCALE GENOMIC DNA]</scope>
    <source>
        <strain evidence="11">ATCC VR-813 / DSM 19441 / 03DC25 / GPIC</strain>
    </source>
</reference>
<keyword evidence="4" id="KW-0521">NADP</keyword>
<dbReference type="EMBL" id="AE015925">
    <property type="protein sequence ID" value="AAP05468.1"/>
    <property type="molecule type" value="Genomic_DNA"/>
</dbReference>
<dbReference type="InterPro" id="IPR013708">
    <property type="entry name" value="Shikimate_DH-bd_N"/>
</dbReference>
<dbReference type="GO" id="GO:0009073">
    <property type="term" value="P:aromatic amino acid family biosynthetic process"/>
    <property type="evidence" value="ECO:0007669"/>
    <property type="project" value="UniProtKB-KW"/>
</dbReference>
<dbReference type="Proteomes" id="UP000002193">
    <property type="component" value="Chromosome"/>
</dbReference>
<dbReference type="SUPFAM" id="SSF53223">
    <property type="entry name" value="Aminoacid dehydrogenase-like, N-terminal domain"/>
    <property type="match status" value="1"/>
</dbReference>
<dbReference type="STRING" id="227941.CCA_00727"/>
<evidence type="ECO:0000256" key="4">
    <source>
        <dbReference type="ARBA" id="ARBA00022857"/>
    </source>
</evidence>
<evidence type="ECO:0000259" key="8">
    <source>
        <dbReference type="Pfam" id="PF01488"/>
    </source>
</evidence>
<dbReference type="InterPro" id="IPR011342">
    <property type="entry name" value="Shikimate_DH"/>
</dbReference>
<keyword evidence="11" id="KW-1185">Reference proteome</keyword>
<proteinExistence type="predicted"/>
<dbReference type="NCBIfam" id="TIGR00507">
    <property type="entry name" value="aroE"/>
    <property type="match status" value="1"/>
</dbReference>
<evidence type="ECO:0000313" key="11">
    <source>
        <dbReference type="Proteomes" id="UP000002193"/>
    </source>
</evidence>
<keyword evidence="5" id="KW-0560">Oxidoreductase</keyword>
<evidence type="ECO:0000256" key="3">
    <source>
        <dbReference type="ARBA" id="ARBA00022605"/>
    </source>
</evidence>
<sequence length="477" mass="53351">MLCATISGPSFFEAKQQLLHSLPFVDSIELRIDCLLSLSSDQLKHLVCLAKKPILTLRRHASLSEIAWVERTMELAKLQPDYLDIDKDFPKEALRKIRNQYPNIKIILSYHSQTSEHVPTLYNEMLKQQAHHYKIAITSTKSVDALRLIQIKKHLPENTTVLCMGNEGIASRILSPLMKNAINYASGIHAPKVAPGQLSIEDLLAYNYANLSSEARIYGLIGNPIDRSISHLSHNKLFSELHMKTSYIKILLSSADLKEFFSLTRDLPFGGLSVTMPFKTDVLDYIDVFDPSVKHCQSCNTLVFNKNKITGHNTDGLGLLNLLKRKNIAVHNTHVGIVGSGGAAKAIATTFAYSGACISIFNRTEENGKKLAELCNGNAFPLSSLSEKHAIDILILCLPPHVKIPEIFPPVVIDINTLPKESPYTRKAKAQGCHVLYGYEMFAEQALLQFSLWFPRSLSQDDSERFRINVENIVNTM</sequence>
<evidence type="ECO:0000313" key="10">
    <source>
        <dbReference type="EMBL" id="AAP05468.1"/>
    </source>
</evidence>
<dbReference type="GO" id="GO:0008652">
    <property type="term" value="P:amino acid biosynthetic process"/>
    <property type="evidence" value="ECO:0007669"/>
    <property type="project" value="UniProtKB-KW"/>
</dbReference>
<feature type="domain" description="Shikimate dehydrogenase substrate binding N-terminal" evidence="9">
    <location>
        <begin position="220"/>
        <end position="302"/>
    </location>
</feature>
<dbReference type="Pfam" id="PF01487">
    <property type="entry name" value="DHquinase_I"/>
    <property type="match status" value="1"/>
</dbReference>
<dbReference type="HOGENOM" id="CLU_019120_1_1_0"/>
<feature type="domain" description="Quinate/shikimate 5-dehydrogenase/glutamyl-tRNA reductase" evidence="8">
    <location>
        <begin position="326"/>
        <end position="397"/>
    </location>
</feature>
<evidence type="ECO:0000256" key="7">
    <source>
        <dbReference type="ARBA" id="ARBA00049442"/>
    </source>
</evidence>
<dbReference type="CDD" id="cd00502">
    <property type="entry name" value="DHQase_I"/>
    <property type="match status" value="1"/>
</dbReference>
<dbReference type="SUPFAM" id="SSF51569">
    <property type="entry name" value="Aldolase"/>
    <property type="match status" value="1"/>
</dbReference>
<dbReference type="GO" id="GO:0019632">
    <property type="term" value="P:shikimate metabolic process"/>
    <property type="evidence" value="ECO:0007669"/>
    <property type="project" value="InterPro"/>
</dbReference>